<dbReference type="Proteomes" id="UP000499080">
    <property type="component" value="Unassembled WGS sequence"/>
</dbReference>
<protein>
    <submittedName>
        <fullName evidence="1">Uncharacterized protein</fullName>
    </submittedName>
</protein>
<dbReference type="AlphaFoldDB" id="A0A4Y2PD69"/>
<comment type="caution">
    <text evidence="1">The sequence shown here is derived from an EMBL/GenBank/DDBJ whole genome shotgun (WGS) entry which is preliminary data.</text>
</comment>
<sequence>MTLSSSVIISSPTALSQLPNKEMTTKETWRTVSYVKEVSNEQHYKESEENTREKPVVILIFLVIFSEFPGSAALSPLPNKVLHQKEYNNLLFFKSFR</sequence>
<dbReference type="EMBL" id="BGPR01010866">
    <property type="protein sequence ID" value="GBN48420.1"/>
    <property type="molecule type" value="Genomic_DNA"/>
</dbReference>
<reference evidence="1 2" key="1">
    <citation type="journal article" date="2019" name="Sci. Rep.">
        <title>Orb-weaving spider Araneus ventricosus genome elucidates the spidroin gene catalogue.</title>
        <authorList>
            <person name="Kono N."/>
            <person name="Nakamura H."/>
            <person name="Ohtoshi R."/>
            <person name="Moran D.A.P."/>
            <person name="Shinohara A."/>
            <person name="Yoshida Y."/>
            <person name="Fujiwara M."/>
            <person name="Mori M."/>
            <person name="Tomita M."/>
            <person name="Arakawa K."/>
        </authorList>
    </citation>
    <scope>NUCLEOTIDE SEQUENCE [LARGE SCALE GENOMIC DNA]</scope>
</reference>
<accession>A0A4Y2PD69</accession>
<gene>
    <name evidence="1" type="ORF">AVEN_90111_1</name>
</gene>
<name>A0A4Y2PD69_ARAVE</name>
<proteinExistence type="predicted"/>
<keyword evidence="2" id="KW-1185">Reference proteome</keyword>
<organism evidence="1 2">
    <name type="scientific">Araneus ventricosus</name>
    <name type="common">Orbweaver spider</name>
    <name type="synonym">Epeira ventricosa</name>
    <dbReference type="NCBI Taxonomy" id="182803"/>
    <lineage>
        <taxon>Eukaryota</taxon>
        <taxon>Metazoa</taxon>
        <taxon>Ecdysozoa</taxon>
        <taxon>Arthropoda</taxon>
        <taxon>Chelicerata</taxon>
        <taxon>Arachnida</taxon>
        <taxon>Araneae</taxon>
        <taxon>Araneomorphae</taxon>
        <taxon>Entelegynae</taxon>
        <taxon>Araneoidea</taxon>
        <taxon>Araneidae</taxon>
        <taxon>Araneus</taxon>
    </lineage>
</organism>
<evidence type="ECO:0000313" key="2">
    <source>
        <dbReference type="Proteomes" id="UP000499080"/>
    </source>
</evidence>
<evidence type="ECO:0000313" key="1">
    <source>
        <dbReference type="EMBL" id="GBN48420.1"/>
    </source>
</evidence>